<dbReference type="Proteomes" id="UP000272238">
    <property type="component" value="Unassembled WGS sequence"/>
</dbReference>
<proteinExistence type="predicted"/>
<dbReference type="Gene3D" id="3.40.50.300">
    <property type="entry name" value="P-loop containing nucleotide triphosphate hydrolases"/>
    <property type="match status" value="1"/>
</dbReference>
<sequence length="1390" mass="163152">MGKYIEELKKQQSLSAFVSSTFRDLIDEREILMKRVFPQIRKLCAERGVIWNEIDLRWGITDEEKSEGKVLPICLRRIDDCRPVFIGLVGDRYGWIPEESEFSDELLKKEPWLKEHIGSSVTEIEFIHGALKQPNNDGYAFFYLRKSLENIENDNQESHKLKKLKNELYKRESDHFLVKEYLTHEEFESMAINDLTKMIDELFPPFGNVHPAEQEDLVHETYMRNLSRVYVERAGYFKKIDDYVSSMQTIPQIVRGNSGIGKSALLANWVMKRQEQFPEDIVIGHFVGASKTSTDALQMVKTILQRLSLRIGIDLTLPNNMSTAKEIFHLGLRKSSKYVNGSIILVLDGLNQLEDRDGAHELIWLPKELPINVKIIISSLDGKIINSIEKKNWKKQELNVEGLNQGECKEVITGYLELFGKKLQSDLIELIILSPNTSNPLYLRFLLEELRLYGNYDDLKEKLFYYLQFKEPEELIEAIFDRCEDEFEGNYKGLVGTALSLIYCSKTGIAENELLEMLAFDGEPLPSAIWSPLYLALESFLIIKSGLIDLSHDFVRKAVIKKYLFSNEKKTEIHNKIIEYWENVEITNKRAYEEYPWHLAQVGLWNDLSEFLTDESFLPTLWMKNPHNVLEYWTLIENDSTIRRDFVYLGQDLSSTEYPVTYLHACYQILNYTGDKENIKQIYHNITSRLWSEIRNFTPFSSVEVLTIKEELKFNLFELSFFMACFRLLEQIDLLEVCDEEVIQYYRYIVNDYNNHGMDFQIENYVSIATLLLQAYKHTSDNNISLAKDSYNSLEEKVNELNDDILELFILIGRAELYYTANDYNVSLRFYKSAEKILNSINSYELQFLYRQRYRTIYLMILDNQTQEEAYRFLKETEMVARGNQDLVLLAEILLYKGLLYERLRKENDALNSYLEALEISRNLGLVEVRVKALIKIGEIYRQKNNSEEVLKYNLEANPFINMLREPDVSLELLISRTMLYQELEEEQQSLEVFKSACQLAEILGLFNEIQTVLNKELHKYSWKLNKKQTYATITKLKLLPDDIENRCETTFLRFLGFDFLHQKHFKEAFLIFQDVEKLAIKNNEQEELIYALRHQAEACVGLSEYDKAIDLYKKVEKNERSSNNQYFLTKDINCQGDLLVLKGEYQQALSKYQEAEEIVRKTQQQFTDLINSLSGQIDVYKTWGERTLSENILVEIFKLGHQIGQHYEENGAPDEAILLYIEIAKAMRKHENDHYLLDYLDKIRKLAEFFVDTNLILSTTKEAEEVCKRLGDEEGEKLYKFLHAEFYFDHGKINGADGIYLNDKLNLIEYYEQVGVYFSLTENKPFLAICYKRLAILYSNLDEIGKALFSIRQAEKMYFILEDYDRLNECITLHITFLKRLENLEEMYV</sequence>
<keyword evidence="7" id="KW-1185">Reference proteome</keyword>
<evidence type="ECO:0000256" key="3">
    <source>
        <dbReference type="SAM" id="Coils"/>
    </source>
</evidence>
<name>A0A494Z6Y0_9BACL</name>
<dbReference type="PROSITE" id="PS50005">
    <property type="entry name" value="TPR"/>
    <property type="match status" value="1"/>
</dbReference>
<feature type="repeat" description="TPR" evidence="2">
    <location>
        <begin position="891"/>
        <end position="924"/>
    </location>
</feature>
<dbReference type="InterPro" id="IPR007111">
    <property type="entry name" value="NACHT_NTPase"/>
</dbReference>
<dbReference type="SMART" id="SM00028">
    <property type="entry name" value="TPR"/>
    <property type="match status" value="6"/>
</dbReference>
<evidence type="ECO:0000256" key="2">
    <source>
        <dbReference type="PROSITE-ProRule" id="PRU00339"/>
    </source>
</evidence>
<feature type="domain" description="NACHT" evidence="4">
    <location>
        <begin position="253"/>
        <end position="416"/>
    </location>
</feature>
<dbReference type="GO" id="GO:0080008">
    <property type="term" value="C:Cul4-RING E3 ubiquitin ligase complex"/>
    <property type="evidence" value="ECO:0007669"/>
    <property type="project" value="TreeGrafter"/>
</dbReference>
<dbReference type="Gene3D" id="1.25.40.10">
    <property type="entry name" value="Tetratricopeptide repeat domain"/>
    <property type="match status" value="2"/>
</dbReference>
<dbReference type="SUPFAM" id="SSF52540">
    <property type="entry name" value="P-loop containing nucleoside triphosphate hydrolases"/>
    <property type="match status" value="1"/>
</dbReference>
<comment type="caution">
    <text evidence="6">The sequence shown here is derived from an EMBL/GenBank/DDBJ whole genome shotgun (WGS) entry which is preliminary data.</text>
</comment>
<keyword evidence="2" id="KW-0802">TPR repeat</keyword>
<dbReference type="Pfam" id="PF13271">
    <property type="entry name" value="DUF4062"/>
    <property type="match status" value="1"/>
</dbReference>
<evidence type="ECO:0000259" key="5">
    <source>
        <dbReference type="Pfam" id="PF13271"/>
    </source>
</evidence>
<accession>A0A494Z6Y0</accession>
<gene>
    <name evidence="6" type="ORF">D8M03_05660</name>
</gene>
<dbReference type="PANTHER" id="PTHR19860">
    <property type="entry name" value="DDB1- AND CUL4-ASSOCIATED FACTOR 12-RELATED"/>
    <property type="match status" value="1"/>
</dbReference>
<evidence type="ECO:0000313" key="7">
    <source>
        <dbReference type="Proteomes" id="UP000272238"/>
    </source>
</evidence>
<dbReference type="InterPro" id="IPR025139">
    <property type="entry name" value="DUF4062"/>
</dbReference>
<evidence type="ECO:0000256" key="1">
    <source>
        <dbReference type="ARBA" id="ARBA00022737"/>
    </source>
</evidence>
<feature type="coiled-coil region" evidence="3">
    <location>
        <begin position="1139"/>
        <end position="1166"/>
    </location>
</feature>
<dbReference type="Pfam" id="PF05729">
    <property type="entry name" value="NACHT"/>
    <property type="match status" value="1"/>
</dbReference>
<protein>
    <submittedName>
        <fullName evidence="6">DUF4062 domain-containing protein</fullName>
    </submittedName>
</protein>
<evidence type="ECO:0000259" key="4">
    <source>
        <dbReference type="Pfam" id="PF05729"/>
    </source>
</evidence>
<dbReference type="OrthoDB" id="108903at2"/>
<keyword evidence="3" id="KW-0175">Coiled coil</keyword>
<feature type="coiled-coil region" evidence="3">
    <location>
        <begin position="784"/>
        <end position="811"/>
    </location>
</feature>
<dbReference type="SUPFAM" id="SSF48452">
    <property type="entry name" value="TPR-like"/>
    <property type="match status" value="3"/>
</dbReference>
<dbReference type="InterPro" id="IPR011990">
    <property type="entry name" value="TPR-like_helical_dom_sf"/>
</dbReference>
<dbReference type="InterPro" id="IPR019734">
    <property type="entry name" value="TPR_rpt"/>
</dbReference>
<dbReference type="PANTHER" id="PTHR19860:SF40">
    <property type="entry name" value="WD40 REPEAT-CONTAINING PROTEIN"/>
    <property type="match status" value="1"/>
</dbReference>
<dbReference type="InterPro" id="IPR051191">
    <property type="entry name" value="DCAF12"/>
</dbReference>
<reference evidence="6 7" key="1">
    <citation type="journal article" date="2016" name="Antonie Van Leeuwenhoek">
        <title>Lysinibacillus endophyticus sp. nov., an indole-3-acetic acid producing endophytic bacterium isolated from corn root (Zea mays cv. Xinken-5).</title>
        <authorList>
            <person name="Yu J."/>
            <person name="Guan X."/>
            <person name="Liu C."/>
            <person name="Xiang W."/>
            <person name="Yu Z."/>
            <person name="Liu X."/>
            <person name="Wang G."/>
        </authorList>
    </citation>
    <scope>NUCLEOTIDE SEQUENCE [LARGE SCALE GENOMIC DNA]</scope>
    <source>
        <strain evidence="6 7">DSM 100506</strain>
    </source>
</reference>
<organism evidence="6 7">
    <name type="scientific">Ureibacillus endophyticus</name>
    <dbReference type="NCBI Taxonomy" id="1978490"/>
    <lineage>
        <taxon>Bacteria</taxon>
        <taxon>Bacillati</taxon>
        <taxon>Bacillota</taxon>
        <taxon>Bacilli</taxon>
        <taxon>Bacillales</taxon>
        <taxon>Caryophanaceae</taxon>
        <taxon>Ureibacillus</taxon>
    </lineage>
</organism>
<dbReference type="InterPro" id="IPR027417">
    <property type="entry name" value="P-loop_NTPase"/>
</dbReference>
<dbReference type="RefSeq" id="WP_121213809.1">
    <property type="nucleotide sequence ID" value="NZ_RBZN01000009.1"/>
</dbReference>
<feature type="domain" description="DUF4062" evidence="5">
    <location>
        <begin position="17"/>
        <end position="100"/>
    </location>
</feature>
<keyword evidence="1" id="KW-0677">Repeat</keyword>
<evidence type="ECO:0000313" key="6">
    <source>
        <dbReference type="EMBL" id="RKQ18337.1"/>
    </source>
</evidence>
<dbReference type="EMBL" id="RBZN01000009">
    <property type="protein sequence ID" value="RKQ18337.1"/>
    <property type="molecule type" value="Genomic_DNA"/>
</dbReference>